<reference evidence="1 2" key="1">
    <citation type="journal article" date="2024" name="Plant J.">
        <title>Genome sequences and population genomics reveal climatic adaptation and genomic divergence between two closely related sweetgum species.</title>
        <authorList>
            <person name="Xu W.Q."/>
            <person name="Ren C.Q."/>
            <person name="Zhang X.Y."/>
            <person name="Comes H.P."/>
            <person name="Liu X.H."/>
            <person name="Li Y.G."/>
            <person name="Kettle C.J."/>
            <person name="Jalonen R."/>
            <person name="Gaisberger H."/>
            <person name="Ma Y.Z."/>
            <person name="Qiu Y.X."/>
        </authorList>
    </citation>
    <scope>NUCLEOTIDE SEQUENCE [LARGE SCALE GENOMIC DNA]</scope>
    <source>
        <strain evidence="1">Hangzhou</strain>
    </source>
</reference>
<dbReference type="Proteomes" id="UP001415857">
    <property type="component" value="Unassembled WGS sequence"/>
</dbReference>
<name>A0AAP0S0T7_LIQFO</name>
<comment type="caution">
    <text evidence="1">The sequence shown here is derived from an EMBL/GenBank/DDBJ whole genome shotgun (WGS) entry which is preliminary data.</text>
</comment>
<organism evidence="1 2">
    <name type="scientific">Liquidambar formosana</name>
    <name type="common">Formosan gum</name>
    <dbReference type="NCBI Taxonomy" id="63359"/>
    <lineage>
        <taxon>Eukaryota</taxon>
        <taxon>Viridiplantae</taxon>
        <taxon>Streptophyta</taxon>
        <taxon>Embryophyta</taxon>
        <taxon>Tracheophyta</taxon>
        <taxon>Spermatophyta</taxon>
        <taxon>Magnoliopsida</taxon>
        <taxon>eudicotyledons</taxon>
        <taxon>Gunneridae</taxon>
        <taxon>Pentapetalae</taxon>
        <taxon>Saxifragales</taxon>
        <taxon>Altingiaceae</taxon>
        <taxon>Liquidambar</taxon>
    </lineage>
</organism>
<accession>A0AAP0S0T7</accession>
<keyword evidence="2" id="KW-1185">Reference proteome</keyword>
<evidence type="ECO:0000313" key="2">
    <source>
        <dbReference type="Proteomes" id="UP001415857"/>
    </source>
</evidence>
<dbReference type="EMBL" id="JBBPBK010000003">
    <property type="protein sequence ID" value="KAK9287999.1"/>
    <property type="molecule type" value="Genomic_DNA"/>
</dbReference>
<gene>
    <name evidence="1" type="ORF">L1049_016444</name>
</gene>
<evidence type="ECO:0000313" key="1">
    <source>
        <dbReference type="EMBL" id="KAK9287999.1"/>
    </source>
</evidence>
<protein>
    <submittedName>
        <fullName evidence="1">Uncharacterized protein</fullName>
    </submittedName>
</protein>
<sequence>MWGLFCLQLNICWEERKNMKFLKGKGKKEMQKLNVCQFGWLKEMGRSNGFWPFFSETHVVSSFLPFLLNNASPFSSQHYTFWKVVTLSLLQTHTHILSPSFTHAFHSSILYNGTKLL</sequence>
<proteinExistence type="predicted"/>
<dbReference type="AlphaFoldDB" id="A0AAP0S0T7"/>